<reference evidence="1 2" key="1">
    <citation type="submission" date="2021-12" db="EMBL/GenBank/DDBJ databases">
        <title>A phylogenomic analysis of Limosilactobacillus reuteri reveals ancient and stable evolutionary relationships with rodents and birds and zoonotic transmission to humans.</title>
        <authorList>
            <person name="Li F."/>
            <person name="Li X."/>
            <person name="Cheng C."/>
            <person name="Tollenaar S."/>
            <person name="Zhang J.S."/>
            <person name="Simpson D."/>
            <person name="Tasseva G."/>
            <person name="Perez-Munoz M.E."/>
            <person name="Frese S."/>
            <person name="Gaenzle M.G."/>
            <person name="Walter J."/>
            <person name="Zheng J."/>
        </authorList>
    </citation>
    <scope>NUCLEOTIDE SEQUENCE [LARGE SCALE GENOMIC DNA]</scope>
    <source>
        <strain evidence="1 2">WF-AF5-A</strain>
    </source>
</reference>
<accession>A0ABS8RIL3</accession>
<dbReference type="PANTHER" id="PTHR43329">
    <property type="entry name" value="EPOXIDE HYDROLASE"/>
    <property type="match status" value="1"/>
</dbReference>
<name>A0ABS8RIL3_9LACO</name>
<sequence length="204" mass="23722">MQVLAKDVIEIARKVVFNKQFLLVGHDIGAVVGWTTTTLYSELIKTWTALSVPDWPAYLWALNNDPIQKKKGHYVHTFQHKYIPELMLSAFNYRILRKLWADFPEATIDTYLNLFSEKGALTAVVNWYRALLKLPQITYTPVTVPTKFIWGNQDLAIARGGVNKNRDYVNGPYEFVELNTGHWFMEFNQNKICHEITSHIQKYN</sequence>
<evidence type="ECO:0000313" key="2">
    <source>
        <dbReference type="Proteomes" id="UP001200032"/>
    </source>
</evidence>
<keyword evidence="2" id="KW-1185">Reference proteome</keyword>
<dbReference type="InterPro" id="IPR029058">
    <property type="entry name" value="AB_hydrolase_fold"/>
</dbReference>
<proteinExistence type="predicted"/>
<dbReference type="RefSeq" id="WP_231796037.1">
    <property type="nucleotide sequence ID" value="NZ_JACIVH010000074.1"/>
</dbReference>
<keyword evidence="1" id="KW-0378">Hydrolase</keyword>
<dbReference type="EMBL" id="JAJPDJ010000069">
    <property type="protein sequence ID" value="MCD7139274.1"/>
    <property type="molecule type" value="Genomic_DNA"/>
</dbReference>
<organism evidence="1 2">
    <name type="scientific">Limosilactobacillus balticus</name>
    <dbReference type="NCBI Taxonomy" id="2759747"/>
    <lineage>
        <taxon>Bacteria</taxon>
        <taxon>Bacillati</taxon>
        <taxon>Bacillota</taxon>
        <taxon>Bacilli</taxon>
        <taxon>Lactobacillales</taxon>
        <taxon>Lactobacillaceae</taxon>
        <taxon>Limosilactobacillus</taxon>
    </lineage>
</organism>
<comment type="caution">
    <text evidence="1">The sequence shown here is derived from an EMBL/GenBank/DDBJ whole genome shotgun (WGS) entry which is preliminary data.</text>
</comment>
<dbReference type="Gene3D" id="3.40.50.1820">
    <property type="entry name" value="alpha/beta hydrolase"/>
    <property type="match status" value="1"/>
</dbReference>
<gene>
    <name evidence="1" type="ORF">LTY59_08590</name>
</gene>
<evidence type="ECO:0000313" key="1">
    <source>
        <dbReference type="EMBL" id="MCD7139274.1"/>
    </source>
</evidence>
<dbReference type="Proteomes" id="UP001200032">
    <property type="component" value="Unassembled WGS sequence"/>
</dbReference>
<dbReference type="GO" id="GO:0016787">
    <property type="term" value="F:hydrolase activity"/>
    <property type="evidence" value="ECO:0007669"/>
    <property type="project" value="UniProtKB-KW"/>
</dbReference>
<protein>
    <submittedName>
        <fullName evidence="1">Alpha/beta hydrolase</fullName>
    </submittedName>
</protein>
<dbReference type="SUPFAM" id="SSF53474">
    <property type="entry name" value="alpha/beta-Hydrolases"/>
    <property type="match status" value="1"/>
</dbReference>